<evidence type="ECO:0000313" key="2">
    <source>
        <dbReference type="EMBL" id="PRP82585.1"/>
    </source>
</evidence>
<dbReference type="InterPro" id="IPR008496">
    <property type="entry name" value="TMEM222/RTE1"/>
</dbReference>
<dbReference type="AlphaFoldDB" id="A0A2P6NF80"/>
<proteinExistence type="predicted"/>
<dbReference type="Pfam" id="PF05608">
    <property type="entry name" value="RTE1"/>
    <property type="match status" value="1"/>
</dbReference>
<dbReference type="PANTHER" id="PTHR20921">
    <property type="entry name" value="TRANSMEMBRANE PROTEIN 222"/>
    <property type="match status" value="1"/>
</dbReference>
<evidence type="ECO:0000256" key="1">
    <source>
        <dbReference type="SAM" id="Phobius"/>
    </source>
</evidence>
<keyword evidence="1" id="KW-0472">Membrane</keyword>
<comment type="caution">
    <text evidence="2">The sequence shown here is derived from an EMBL/GenBank/DDBJ whole genome shotgun (WGS) entry which is preliminary data.</text>
</comment>
<dbReference type="PANTHER" id="PTHR20921:SF0">
    <property type="entry name" value="TRANSMEMBRANE PROTEIN 222"/>
    <property type="match status" value="1"/>
</dbReference>
<keyword evidence="3" id="KW-1185">Reference proteome</keyword>
<dbReference type="EMBL" id="MDYQ01000100">
    <property type="protein sequence ID" value="PRP82585.1"/>
    <property type="molecule type" value="Genomic_DNA"/>
</dbReference>
<name>A0A2P6NF80_9EUKA</name>
<evidence type="ECO:0008006" key="4">
    <source>
        <dbReference type="Google" id="ProtNLM"/>
    </source>
</evidence>
<dbReference type="OrthoDB" id="267284at2759"/>
<feature type="transmembrane region" description="Helical" evidence="1">
    <location>
        <begin position="358"/>
        <end position="375"/>
    </location>
</feature>
<accession>A0A2P6NF80</accession>
<dbReference type="Proteomes" id="UP000241769">
    <property type="component" value="Unassembled WGS sequence"/>
</dbReference>
<organism evidence="2 3">
    <name type="scientific">Planoprotostelium fungivorum</name>
    <dbReference type="NCBI Taxonomy" id="1890364"/>
    <lineage>
        <taxon>Eukaryota</taxon>
        <taxon>Amoebozoa</taxon>
        <taxon>Evosea</taxon>
        <taxon>Variosea</taxon>
        <taxon>Cavosteliida</taxon>
        <taxon>Cavosteliaceae</taxon>
        <taxon>Planoprotostelium</taxon>
    </lineage>
</organism>
<sequence>MTTVVHQAGPGYVQPAPVYGQPMGYPPQPMYAAPPVAYVQPTTTVYTAGYPGAHGHPGPHGYPGPHGHDNRQTEAVLLEVDHRACASLSCNHSAAKQFHRYLRSADTTTHFELTQNESNTMSIHKIMSKISIPGRSERKRTRSDVRWNMSPQESRNIIVSVESQIHYMELTRREDVLIPAGTMMDWGLSLRPTTPEPGRDHYPMCIVFTPLPLLSWLIPFIGHLGIGTTEGVINDFGGSYYIHKHKTATVFGSVTKYYPIKSTQLKRPQDTEQSVYEVIDLSLSSLILYQMYDAAVERASCDFQDQEHNIIMNNCHAHVASALNELQFEGFTHWNTLFLIIYMILFGRFVSFNRFLKSYALATIIVIVIIVLSVMKDKY</sequence>
<protein>
    <recommendedName>
        <fullName evidence="4">Transmembrane protein</fullName>
    </recommendedName>
</protein>
<gene>
    <name evidence="2" type="ORF">PROFUN_04890</name>
</gene>
<evidence type="ECO:0000313" key="3">
    <source>
        <dbReference type="Proteomes" id="UP000241769"/>
    </source>
</evidence>
<keyword evidence="1" id="KW-1133">Transmembrane helix</keyword>
<keyword evidence="1" id="KW-0812">Transmembrane</keyword>
<reference evidence="2 3" key="1">
    <citation type="journal article" date="2018" name="Genome Biol. Evol.">
        <title>Multiple Roots of Fruiting Body Formation in Amoebozoa.</title>
        <authorList>
            <person name="Hillmann F."/>
            <person name="Forbes G."/>
            <person name="Novohradska S."/>
            <person name="Ferling I."/>
            <person name="Riege K."/>
            <person name="Groth M."/>
            <person name="Westermann M."/>
            <person name="Marz M."/>
            <person name="Spaller T."/>
            <person name="Winckler T."/>
            <person name="Schaap P."/>
            <person name="Glockner G."/>
        </authorList>
    </citation>
    <scope>NUCLEOTIDE SEQUENCE [LARGE SCALE GENOMIC DNA]</scope>
    <source>
        <strain evidence="2 3">Jena</strain>
    </source>
</reference>
<feature type="transmembrane region" description="Helical" evidence="1">
    <location>
        <begin position="331"/>
        <end position="351"/>
    </location>
</feature>
<dbReference type="InParanoid" id="A0A2P6NF80"/>